<feature type="compositionally biased region" description="Polar residues" evidence="1">
    <location>
        <begin position="41"/>
        <end position="54"/>
    </location>
</feature>
<gene>
    <name evidence="2" type="ORF">RHGRI_021779</name>
</gene>
<organism evidence="2 3">
    <name type="scientific">Rhododendron griersonianum</name>
    <dbReference type="NCBI Taxonomy" id="479676"/>
    <lineage>
        <taxon>Eukaryota</taxon>
        <taxon>Viridiplantae</taxon>
        <taxon>Streptophyta</taxon>
        <taxon>Embryophyta</taxon>
        <taxon>Tracheophyta</taxon>
        <taxon>Spermatophyta</taxon>
        <taxon>Magnoliopsida</taxon>
        <taxon>eudicotyledons</taxon>
        <taxon>Gunneridae</taxon>
        <taxon>Pentapetalae</taxon>
        <taxon>asterids</taxon>
        <taxon>Ericales</taxon>
        <taxon>Ericaceae</taxon>
        <taxon>Ericoideae</taxon>
        <taxon>Rhodoreae</taxon>
        <taxon>Rhododendron</taxon>
    </lineage>
</organism>
<comment type="caution">
    <text evidence="2">The sequence shown here is derived from an EMBL/GenBank/DDBJ whole genome shotgun (WGS) entry which is preliminary data.</text>
</comment>
<feature type="region of interest" description="Disordered" evidence="1">
    <location>
        <begin position="1"/>
        <end position="54"/>
    </location>
</feature>
<keyword evidence="3" id="KW-1185">Reference proteome</keyword>
<name>A0AAV6JLF2_9ERIC</name>
<reference evidence="2" key="1">
    <citation type="submission" date="2020-08" db="EMBL/GenBank/DDBJ databases">
        <title>Plant Genome Project.</title>
        <authorList>
            <person name="Zhang R.-G."/>
        </authorList>
    </citation>
    <scope>NUCLEOTIDE SEQUENCE</scope>
    <source>
        <strain evidence="2">WSP0</strain>
        <tissue evidence="2">Leaf</tissue>
    </source>
</reference>
<evidence type="ECO:0000313" key="2">
    <source>
        <dbReference type="EMBL" id="KAG5542046.1"/>
    </source>
</evidence>
<proteinExistence type="predicted"/>
<evidence type="ECO:0000256" key="1">
    <source>
        <dbReference type="SAM" id="MobiDB-lite"/>
    </source>
</evidence>
<accession>A0AAV6JLF2</accession>
<feature type="compositionally biased region" description="Polar residues" evidence="1">
    <location>
        <begin position="1"/>
        <end position="10"/>
    </location>
</feature>
<dbReference type="AlphaFoldDB" id="A0AAV6JLF2"/>
<dbReference type="EMBL" id="JACTNZ010000007">
    <property type="protein sequence ID" value="KAG5542046.1"/>
    <property type="molecule type" value="Genomic_DNA"/>
</dbReference>
<evidence type="ECO:0000313" key="3">
    <source>
        <dbReference type="Proteomes" id="UP000823749"/>
    </source>
</evidence>
<protein>
    <submittedName>
        <fullName evidence="2">Uncharacterized protein</fullName>
    </submittedName>
</protein>
<dbReference type="Proteomes" id="UP000823749">
    <property type="component" value="Chromosome 7"/>
</dbReference>
<sequence>MSTISSPSLSHSKHLINDPNPKPTTLIANPSPRHPLLPNPNGMNENLASSKSLE</sequence>